<dbReference type="SUPFAM" id="SSF53448">
    <property type="entry name" value="Nucleotide-diphospho-sugar transferases"/>
    <property type="match status" value="1"/>
</dbReference>
<evidence type="ECO:0000313" key="2">
    <source>
        <dbReference type="Proteomes" id="UP001596356"/>
    </source>
</evidence>
<reference evidence="2" key="1">
    <citation type="journal article" date="2019" name="Int. J. Syst. Evol. Microbiol.">
        <title>The Global Catalogue of Microorganisms (GCM) 10K type strain sequencing project: providing services to taxonomists for standard genome sequencing and annotation.</title>
        <authorList>
            <consortium name="The Broad Institute Genomics Platform"/>
            <consortium name="The Broad Institute Genome Sequencing Center for Infectious Disease"/>
            <person name="Wu L."/>
            <person name="Ma J."/>
        </authorList>
    </citation>
    <scope>NUCLEOTIDE SEQUENCE [LARGE SCALE GENOMIC DNA]</scope>
    <source>
        <strain evidence="2">NBRC 106593</strain>
    </source>
</reference>
<keyword evidence="2" id="KW-1185">Reference proteome</keyword>
<gene>
    <name evidence="1" type="ORF">ACFQBT_08045</name>
</gene>
<dbReference type="Gene3D" id="3.40.50.2000">
    <property type="entry name" value="Glycogen Phosphorylase B"/>
    <property type="match status" value="1"/>
</dbReference>
<dbReference type="RefSeq" id="WP_377821798.1">
    <property type="nucleotide sequence ID" value="NZ_JBHSWJ010000002.1"/>
</dbReference>
<comment type="caution">
    <text evidence="1">The sequence shown here is derived from an EMBL/GenBank/DDBJ whole genome shotgun (WGS) entry which is preliminary data.</text>
</comment>
<accession>A0ABW2ASE4</accession>
<organism evidence="1 2">
    <name type="scientific">Branchiibius cervicis</name>
    <dbReference type="NCBI Taxonomy" id="908252"/>
    <lineage>
        <taxon>Bacteria</taxon>
        <taxon>Bacillati</taxon>
        <taxon>Actinomycetota</taxon>
        <taxon>Actinomycetes</taxon>
        <taxon>Micrococcales</taxon>
        <taxon>Dermacoccaceae</taxon>
        <taxon>Branchiibius</taxon>
    </lineage>
</organism>
<protein>
    <recommendedName>
        <fullName evidence="3">Glycosyltransferase</fullName>
    </recommendedName>
</protein>
<dbReference type="PANTHER" id="PTHR43179:SF7">
    <property type="entry name" value="RHAMNOSYLTRANSFERASE WBBL"/>
    <property type="match status" value="1"/>
</dbReference>
<name>A0ABW2ASE4_9MICO</name>
<dbReference type="Gene3D" id="3.90.550.10">
    <property type="entry name" value="Spore Coat Polysaccharide Biosynthesis Protein SpsA, Chain A"/>
    <property type="match status" value="1"/>
</dbReference>
<dbReference type="EMBL" id="JBHSWJ010000002">
    <property type="protein sequence ID" value="MFC6713780.1"/>
    <property type="molecule type" value="Genomic_DNA"/>
</dbReference>
<sequence length="599" mass="64542">MDFGLVTIHFRRPDAVQELVEQSDGWECPPARTIVVDNSAGSAGLDAHALPGCEVVAAPDNPGYAAAANIGIARLRELGIRYALIMTQEARLAADASRLLGAALLADPLAAVAAPVLEYASAPGVVFSAGGELTRDAQTRHRAQGQPRSACNIGATPYPVDWADGAVLLLDLDATAEVDDFDTSYFLYVEEIDLQLSLRNAGYRVLLVPNAIGRQEPGRYPAYLRFRNSRYLTQKFSATLRPYPWRRMVLRDALKRVIGRGPRWDLAAALQGVDAARRGVMGNPAAAPRRVTIVCEFAPEHLHTGLAGRLRHVQARYPDAQVRWVHDGPRSGVSLSQRLRAARTFDPPGDTGEIIVLALGSPPMMHLARRAHRHGRPVRLDLCDSVLLQWRARRAEASPKLLAVGAWMIALQVSSPLLPAAYISDRDRRADRVLNRLRPVEVIPASAPAALTNLPAFSWPARRVVCSGDFSSFHNAAGLDLLCAAVSTGPIGVPIELFGPSAPARKLPKQVVYRGWAATTDQLLAGDCVAFISNRAGSGVPNKLCEAIAAGRPVIVHEELRDVVHQLAPDGTAVTFWYDDLASLCAALAAVTDRTAVAA</sequence>
<evidence type="ECO:0008006" key="3">
    <source>
        <dbReference type="Google" id="ProtNLM"/>
    </source>
</evidence>
<proteinExistence type="predicted"/>
<dbReference type="InterPro" id="IPR029044">
    <property type="entry name" value="Nucleotide-diphossugar_trans"/>
</dbReference>
<dbReference type="PANTHER" id="PTHR43179">
    <property type="entry name" value="RHAMNOSYLTRANSFERASE WBBL"/>
    <property type="match status" value="1"/>
</dbReference>
<evidence type="ECO:0000313" key="1">
    <source>
        <dbReference type="EMBL" id="MFC6713780.1"/>
    </source>
</evidence>
<dbReference type="Proteomes" id="UP001596356">
    <property type="component" value="Unassembled WGS sequence"/>
</dbReference>